<dbReference type="AlphaFoldDB" id="A0A3N1D2A2"/>
<evidence type="ECO:0000259" key="8">
    <source>
        <dbReference type="PROSITE" id="PS51296"/>
    </source>
</evidence>
<evidence type="ECO:0000256" key="1">
    <source>
        <dbReference type="ARBA" id="ARBA00022714"/>
    </source>
</evidence>
<name>A0A3N1D2A2_9ACTN</name>
<sequence length="132" mass="14160">MDHLDHDSGSDAVDTDTASPRRGSGSALVEVGPVSRFLRDGERVVTKTGGHEILTLACDGEIFAVGNRCTHRPWWLDTGRILPATCEIECALHLARFSLRTGTDAGEPARGPIPTYPVEVVDGVVFVRLPAP</sequence>
<dbReference type="InterPro" id="IPR017941">
    <property type="entry name" value="Rieske_2Fe-2S"/>
</dbReference>
<evidence type="ECO:0000256" key="4">
    <source>
        <dbReference type="ARBA" id="ARBA00023014"/>
    </source>
</evidence>
<keyword evidence="2" id="KW-0479">Metal-binding</keyword>
<dbReference type="InterPro" id="IPR036922">
    <property type="entry name" value="Rieske_2Fe-2S_sf"/>
</dbReference>
<dbReference type="Pfam" id="PF00355">
    <property type="entry name" value="Rieske"/>
    <property type="match status" value="1"/>
</dbReference>
<proteinExistence type="inferred from homology"/>
<dbReference type="GO" id="GO:0004497">
    <property type="term" value="F:monooxygenase activity"/>
    <property type="evidence" value="ECO:0007669"/>
    <property type="project" value="UniProtKB-ARBA"/>
</dbReference>
<dbReference type="SUPFAM" id="SSF50022">
    <property type="entry name" value="ISP domain"/>
    <property type="match status" value="1"/>
</dbReference>
<protein>
    <submittedName>
        <fullName evidence="9">Biphenyl 2,3-dioxygenase ferredoxin subunit</fullName>
    </submittedName>
</protein>
<keyword evidence="1" id="KW-0001">2Fe-2S</keyword>
<dbReference type="OrthoDB" id="147178at2"/>
<keyword evidence="3" id="KW-0408">Iron</keyword>
<evidence type="ECO:0000313" key="10">
    <source>
        <dbReference type="Proteomes" id="UP000272400"/>
    </source>
</evidence>
<comment type="cofactor">
    <cofactor evidence="5">
        <name>[2Fe-2S] cluster</name>
        <dbReference type="ChEBI" id="CHEBI:190135"/>
    </cofactor>
</comment>
<feature type="region of interest" description="Disordered" evidence="7">
    <location>
        <begin position="1"/>
        <end position="27"/>
    </location>
</feature>
<evidence type="ECO:0000256" key="7">
    <source>
        <dbReference type="SAM" id="MobiDB-lite"/>
    </source>
</evidence>
<gene>
    <name evidence="9" type="ORF">EDD29_5228</name>
</gene>
<keyword evidence="4" id="KW-0411">Iron-sulfur</keyword>
<reference evidence="9 10" key="1">
    <citation type="submission" date="2018-11" db="EMBL/GenBank/DDBJ databases">
        <title>Sequencing the genomes of 1000 actinobacteria strains.</title>
        <authorList>
            <person name="Klenk H.-P."/>
        </authorList>
    </citation>
    <scope>NUCLEOTIDE SEQUENCE [LARGE SCALE GENOMIC DNA]</scope>
    <source>
        <strain evidence="9 10">DSM 44254</strain>
    </source>
</reference>
<feature type="domain" description="Rieske" evidence="8">
    <location>
        <begin position="29"/>
        <end position="127"/>
    </location>
</feature>
<organism evidence="9 10">
    <name type="scientific">Actinocorallia herbida</name>
    <dbReference type="NCBI Taxonomy" id="58109"/>
    <lineage>
        <taxon>Bacteria</taxon>
        <taxon>Bacillati</taxon>
        <taxon>Actinomycetota</taxon>
        <taxon>Actinomycetes</taxon>
        <taxon>Streptosporangiales</taxon>
        <taxon>Thermomonosporaceae</taxon>
        <taxon>Actinocorallia</taxon>
    </lineage>
</organism>
<dbReference type="GO" id="GO:0051537">
    <property type="term" value="F:2 iron, 2 sulfur cluster binding"/>
    <property type="evidence" value="ECO:0007669"/>
    <property type="project" value="UniProtKB-KW"/>
</dbReference>
<dbReference type="Proteomes" id="UP000272400">
    <property type="component" value="Unassembled WGS sequence"/>
</dbReference>
<comment type="caution">
    <text evidence="9">The sequence shown here is derived from an EMBL/GenBank/DDBJ whole genome shotgun (WGS) entry which is preliminary data.</text>
</comment>
<evidence type="ECO:0000256" key="3">
    <source>
        <dbReference type="ARBA" id="ARBA00023004"/>
    </source>
</evidence>
<accession>A0A3N1D2A2</accession>
<dbReference type="RefSeq" id="WP_123666873.1">
    <property type="nucleotide sequence ID" value="NZ_RJKE01000001.1"/>
</dbReference>
<keyword evidence="9" id="KW-0223">Dioxygenase</keyword>
<evidence type="ECO:0000256" key="5">
    <source>
        <dbReference type="ARBA" id="ARBA00034078"/>
    </source>
</evidence>
<dbReference type="PROSITE" id="PS51296">
    <property type="entry name" value="RIESKE"/>
    <property type="match status" value="1"/>
</dbReference>
<dbReference type="PANTHER" id="PTHR21496:SF0">
    <property type="entry name" value="RIESKE DOMAIN-CONTAINING PROTEIN"/>
    <property type="match status" value="1"/>
</dbReference>
<dbReference type="PANTHER" id="PTHR21496">
    <property type="entry name" value="FERREDOXIN-RELATED"/>
    <property type="match status" value="1"/>
</dbReference>
<dbReference type="GO" id="GO:0046872">
    <property type="term" value="F:metal ion binding"/>
    <property type="evidence" value="ECO:0007669"/>
    <property type="project" value="UniProtKB-KW"/>
</dbReference>
<keyword evidence="9" id="KW-0560">Oxidoreductase</keyword>
<dbReference type="GO" id="GO:0016705">
    <property type="term" value="F:oxidoreductase activity, acting on paired donors, with incorporation or reduction of molecular oxygen"/>
    <property type="evidence" value="ECO:0007669"/>
    <property type="project" value="UniProtKB-ARBA"/>
</dbReference>
<keyword evidence="10" id="KW-1185">Reference proteome</keyword>
<dbReference type="Gene3D" id="2.102.10.10">
    <property type="entry name" value="Rieske [2Fe-2S] iron-sulphur domain"/>
    <property type="match status" value="1"/>
</dbReference>
<dbReference type="GO" id="GO:0051213">
    <property type="term" value="F:dioxygenase activity"/>
    <property type="evidence" value="ECO:0007669"/>
    <property type="project" value="UniProtKB-KW"/>
</dbReference>
<comment type="similarity">
    <text evidence="6">Belongs to the bacterial ring-hydroxylating dioxygenase ferredoxin component family.</text>
</comment>
<dbReference type="EMBL" id="RJKE01000001">
    <property type="protein sequence ID" value="ROO87610.1"/>
    <property type="molecule type" value="Genomic_DNA"/>
</dbReference>
<evidence type="ECO:0000256" key="6">
    <source>
        <dbReference type="ARBA" id="ARBA00038001"/>
    </source>
</evidence>
<evidence type="ECO:0000256" key="2">
    <source>
        <dbReference type="ARBA" id="ARBA00022723"/>
    </source>
</evidence>
<evidence type="ECO:0000313" key="9">
    <source>
        <dbReference type="EMBL" id="ROO87610.1"/>
    </source>
</evidence>